<accession>A0AAE3Y605</accession>
<dbReference type="Proteomes" id="UP001184861">
    <property type="component" value="Unassembled WGS sequence"/>
</dbReference>
<comment type="caution">
    <text evidence="1">The sequence shown here is derived from an EMBL/GenBank/DDBJ whole genome shotgun (WGS) entry which is preliminary data.</text>
</comment>
<protein>
    <recommendedName>
        <fullName evidence="3">Helix-turn-helix domain-containing protein</fullName>
    </recommendedName>
</protein>
<dbReference type="RefSeq" id="WP_084084580.1">
    <property type="nucleotide sequence ID" value="NZ_JAVDQY010000001.1"/>
</dbReference>
<dbReference type="AlphaFoldDB" id="A0AAE3Y605"/>
<sequence length="104" mass="12615">MKNIKEPDYKRIYSDLIKKKLPYKEEYCRKILSKSKLEILDVIHLNKILFGSHQANQKYKAYDEKTIREILTYQKKHNLNNLQLAKMFSLSRNTVTRWRKTILI</sequence>
<proteinExistence type="predicted"/>
<reference evidence="1" key="1">
    <citation type="submission" date="2023-07" db="EMBL/GenBank/DDBJ databases">
        <title>Sorghum-associated microbial communities from plants grown in Nebraska, USA.</title>
        <authorList>
            <person name="Schachtman D."/>
        </authorList>
    </citation>
    <scope>NUCLEOTIDE SEQUENCE</scope>
    <source>
        <strain evidence="1">DS2360</strain>
    </source>
</reference>
<evidence type="ECO:0008006" key="3">
    <source>
        <dbReference type="Google" id="ProtNLM"/>
    </source>
</evidence>
<name>A0AAE3Y605_9FLAO</name>
<organism evidence="1 2">
    <name type="scientific">Chryseobacterium rhizosphaerae</name>
    <dbReference type="NCBI Taxonomy" id="395937"/>
    <lineage>
        <taxon>Bacteria</taxon>
        <taxon>Pseudomonadati</taxon>
        <taxon>Bacteroidota</taxon>
        <taxon>Flavobacteriia</taxon>
        <taxon>Flavobacteriales</taxon>
        <taxon>Weeksellaceae</taxon>
        <taxon>Chryseobacterium group</taxon>
        <taxon>Chryseobacterium</taxon>
    </lineage>
</organism>
<evidence type="ECO:0000313" key="2">
    <source>
        <dbReference type="Proteomes" id="UP001184861"/>
    </source>
</evidence>
<dbReference type="EMBL" id="JAVDQY010000001">
    <property type="protein sequence ID" value="MDR6525580.1"/>
    <property type="molecule type" value="Genomic_DNA"/>
</dbReference>
<evidence type="ECO:0000313" key="1">
    <source>
        <dbReference type="EMBL" id="MDR6525580.1"/>
    </source>
</evidence>
<gene>
    <name evidence="1" type="ORF">J2787_000950</name>
</gene>